<feature type="region of interest" description="Disordered" evidence="1">
    <location>
        <begin position="40"/>
        <end position="68"/>
    </location>
</feature>
<dbReference type="Proteomes" id="UP000269265">
    <property type="component" value="Unassembled WGS sequence"/>
</dbReference>
<accession>A0A3R8TBG1</accession>
<evidence type="ECO:0000256" key="1">
    <source>
        <dbReference type="SAM" id="MobiDB-lite"/>
    </source>
</evidence>
<feature type="compositionally biased region" description="Pro residues" evidence="1">
    <location>
        <begin position="51"/>
        <end position="68"/>
    </location>
</feature>
<reference evidence="2 3" key="1">
    <citation type="submission" date="2018-12" db="EMBL/GenBank/DDBJ databases">
        <title>The whole draft genome of Aquabacterium sp. SJQ9.</title>
        <authorList>
            <person name="Sun L."/>
            <person name="Gao X."/>
            <person name="Chen W."/>
            <person name="Huang K."/>
        </authorList>
    </citation>
    <scope>NUCLEOTIDE SEQUENCE [LARGE SCALE GENOMIC DNA]</scope>
    <source>
        <strain evidence="2 3">SJQ9</strain>
    </source>
</reference>
<evidence type="ECO:0000313" key="3">
    <source>
        <dbReference type="Proteomes" id="UP000269265"/>
    </source>
</evidence>
<keyword evidence="3" id="KW-1185">Reference proteome</keyword>
<sequence length="68" mass="7117">MIKYAPTQASKNQRLTQQKVAFTSEDSLIPCRVALSTPATVESGAGAEAPKTPPSAPNKPPNPGKKGR</sequence>
<protein>
    <submittedName>
        <fullName evidence="2">Uncharacterized protein</fullName>
    </submittedName>
</protein>
<dbReference type="EMBL" id="RSED01000009">
    <property type="protein sequence ID" value="RRS03933.1"/>
    <property type="molecule type" value="Genomic_DNA"/>
</dbReference>
<dbReference type="AlphaFoldDB" id="A0A3R8TBG1"/>
<dbReference type="RefSeq" id="WP_125243773.1">
    <property type="nucleotide sequence ID" value="NZ_RSED01000009.1"/>
</dbReference>
<organism evidence="2 3">
    <name type="scientific">Aquabacterium soli</name>
    <dbReference type="NCBI Taxonomy" id="2493092"/>
    <lineage>
        <taxon>Bacteria</taxon>
        <taxon>Pseudomonadati</taxon>
        <taxon>Pseudomonadota</taxon>
        <taxon>Betaproteobacteria</taxon>
        <taxon>Burkholderiales</taxon>
        <taxon>Aquabacterium</taxon>
    </lineage>
</organism>
<comment type="caution">
    <text evidence="2">The sequence shown here is derived from an EMBL/GenBank/DDBJ whole genome shotgun (WGS) entry which is preliminary data.</text>
</comment>
<evidence type="ECO:0000313" key="2">
    <source>
        <dbReference type="EMBL" id="RRS03933.1"/>
    </source>
</evidence>
<gene>
    <name evidence="2" type="ORF">EIP75_13360</name>
</gene>
<name>A0A3R8TBG1_9BURK</name>
<proteinExistence type="predicted"/>